<dbReference type="InterPro" id="IPR005913">
    <property type="entry name" value="dTDP_dehydrorham_reduct"/>
</dbReference>
<dbReference type="InterPro" id="IPR036291">
    <property type="entry name" value="NAD(P)-bd_dom_sf"/>
</dbReference>
<keyword evidence="2" id="KW-0560">Oxidoreductase</keyword>
<dbReference type="PANTHER" id="PTHR10491">
    <property type="entry name" value="DTDP-4-DEHYDRORHAMNOSE REDUCTASE"/>
    <property type="match status" value="1"/>
</dbReference>
<reference evidence="4 5" key="1">
    <citation type="submission" date="2017-01" db="EMBL/GenBank/DDBJ databases">
        <authorList>
            <person name="Erauso G."/>
        </authorList>
    </citation>
    <scope>NUCLEOTIDE SEQUENCE [LARGE SCALE GENOMIC DNA]</scope>
    <source>
        <strain evidence="4">MESINF1</strain>
    </source>
</reference>
<keyword evidence="5" id="KW-1185">Reference proteome</keyword>
<protein>
    <recommendedName>
        <fullName evidence="2">dTDP-4-dehydrorhamnose reductase</fullName>
        <ecNumber evidence="2">1.1.1.133</ecNumber>
    </recommendedName>
</protein>
<keyword evidence="2" id="KW-0521">NADP</keyword>
<accession>A0A7Z7LDM4</accession>
<dbReference type="GO" id="GO:0008831">
    <property type="term" value="F:dTDP-4-dehydrorhamnose reductase activity"/>
    <property type="evidence" value="ECO:0007669"/>
    <property type="project" value="UniProtKB-EC"/>
</dbReference>
<comment type="function">
    <text evidence="2">Catalyzes the reduction of dTDP-6-deoxy-L-lyxo-4-hexulose to yield dTDP-L-rhamnose.</text>
</comment>
<dbReference type="EMBL" id="LS974202">
    <property type="protein sequence ID" value="SSC12126.1"/>
    <property type="molecule type" value="Genomic_DNA"/>
</dbReference>
<dbReference type="PANTHER" id="PTHR10491:SF4">
    <property type="entry name" value="METHIONINE ADENOSYLTRANSFERASE 2 SUBUNIT BETA"/>
    <property type="match status" value="1"/>
</dbReference>
<dbReference type="KEGG" id="minf:MESINF_0677"/>
<dbReference type="Proteomes" id="UP000250796">
    <property type="component" value="Chromosome MESINF"/>
</dbReference>
<comment type="similarity">
    <text evidence="1 2">Belongs to the dTDP-4-dehydrorhamnose reductase family.</text>
</comment>
<gene>
    <name evidence="4" type="ORF">MESINF_0677</name>
</gene>
<dbReference type="UniPathway" id="UPA00124"/>
<evidence type="ECO:0000256" key="2">
    <source>
        <dbReference type="RuleBase" id="RU364082"/>
    </source>
</evidence>
<organism evidence="4 5">
    <name type="scientific">Mesotoga infera</name>
    <dbReference type="NCBI Taxonomy" id="1236046"/>
    <lineage>
        <taxon>Bacteria</taxon>
        <taxon>Thermotogati</taxon>
        <taxon>Thermotogota</taxon>
        <taxon>Thermotogae</taxon>
        <taxon>Kosmotogales</taxon>
        <taxon>Kosmotogaceae</taxon>
        <taxon>Mesotoga</taxon>
    </lineage>
</organism>
<dbReference type="InterPro" id="IPR029903">
    <property type="entry name" value="RmlD-like-bd"/>
</dbReference>
<evidence type="ECO:0000313" key="5">
    <source>
        <dbReference type="Proteomes" id="UP000250796"/>
    </source>
</evidence>
<dbReference type="RefSeq" id="WP_169698518.1">
    <property type="nucleotide sequence ID" value="NZ_LS974202.1"/>
</dbReference>
<dbReference type="GO" id="GO:0019305">
    <property type="term" value="P:dTDP-rhamnose biosynthetic process"/>
    <property type="evidence" value="ECO:0007669"/>
    <property type="project" value="UniProtKB-UniPathway"/>
</dbReference>
<feature type="domain" description="RmlD-like substrate binding" evidence="3">
    <location>
        <begin position="1"/>
        <end position="239"/>
    </location>
</feature>
<dbReference type="GO" id="GO:0005829">
    <property type="term" value="C:cytosol"/>
    <property type="evidence" value="ECO:0007669"/>
    <property type="project" value="TreeGrafter"/>
</dbReference>
<name>A0A7Z7LDM4_9BACT</name>
<dbReference type="Pfam" id="PF04321">
    <property type="entry name" value="RmlD_sub_bind"/>
    <property type="match status" value="1"/>
</dbReference>
<evidence type="ECO:0000256" key="1">
    <source>
        <dbReference type="ARBA" id="ARBA00010944"/>
    </source>
</evidence>
<dbReference type="EC" id="1.1.1.133" evidence="2"/>
<evidence type="ECO:0000259" key="3">
    <source>
        <dbReference type="Pfam" id="PF04321"/>
    </source>
</evidence>
<dbReference type="AlphaFoldDB" id="A0A7Z7LDM4"/>
<comment type="pathway">
    <text evidence="2">Carbohydrate biosynthesis; dTDP-L-rhamnose biosynthesis.</text>
</comment>
<sequence length="284" mass="32690">MRFLVLGAAGMAGHTISTYLFERGHDVIGFDRVKGQHCEFVIGDARNIEFIRGILNQGRFDSVINCIGILNQFADQNRELAVFLNSYLPHFLAEVTKNMSTQIIHMSTDCVFSGKKGGYTESDLRDGETFYDRTKALGELEDEKNITLRNSIVGPDMNENGIGLFNWFMKQKGTIMGYTKAMWTGLTTLELAKAMEQAAKKRASGLYNMVYSEPISKYDLLKLFNKYMRNNELNIEPFDGFVADKSLKRTRFNFEYTIPDYETMISEMAEWIRNHKDYYPHYNL</sequence>
<dbReference type="Gene3D" id="3.40.50.720">
    <property type="entry name" value="NAD(P)-binding Rossmann-like Domain"/>
    <property type="match status" value="1"/>
</dbReference>
<dbReference type="SUPFAM" id="SSF51735">
    <property type="entry name" value="NAD(P)-binding Rossmann-fold domains"/>
    <property type="match status" value="1"/>
</dbReference>
<evidence type="ECO:0000313" key="4">
    <source>
        <dbReference type="EMBL" id="SSC12126.1"/>
    </source>
</evidence>
<proteinExistence type="inferred from homology"/>